<dbReference type="EMBL" id="OX459941">
    <property type="protein sequence ID" value="CAI9176020.1"/>
    <property type="molecule type" value="Genomic_DNA"/>
</dbReference>
<gene>
    <name evidence="2" type="ORF">MRATA1EN1_LOCUS24982</name>
</gene>
<evidence type="ECO:0000313" key="2">
    <source>
        <dbReference type="EMBL" id="CAI9176020.1"/>
    </source>
</evidence>
<sequence>MAPSPIVAALPQRPTCSTVTRQMAPGTVAQVLQPPLLEASVPLVRPYPGKPLGNHRSNVAGEPGHSLGFFKQYLTLKDQKESTGQLHNKWPRIPSDPSSELRGCERLSQNPHRMEIG</sequence>
<accession>A0ABN8ZQ01</accession>
<proteinExistence type="predicted"/>
<organism evidence="2 3">
    <name type="scientific">Rangifer tarandus platyrhynchus</name>
    <name type="common">Svalbard reindeer</name>
    <dbReference type="NCBI Taxonomy" id="3082113"/>
    <lineage>
        <taxon>Eukaryota</taxon>
        <taxon>Metazoa</taxon>
        <taxon>Chordata</taxon>
        <taxon>Craniata</taxon>
        <taxon>Vertebrata</taxon>
        <taxon>Euteleostomi</taxon>
        <taxon>Mammalia</taxon>
        <taxon>Eutheria</taxon>
        <taxon>Laurasiatheria</taxon>
        <taxon>Artiodactyla</taxon>
        <taxon>Ruminantia</taxon>
        <taxon>Pecora</taxon>
        <taxon>Cervidae</taxon>
        <taxon>Odocoileinae</taxon>
        <taxon>Rangifer</taxon>
    </lineage>
</organism>
<evidence type="ECO:0000313" key="3">
    <source>
        <dbReference type="Proteomes" id="UP001176941"/>
    </source>
</evidence>
<dbReference type="Proteomes" id="UP001176941">
    <property type="component" value="Chromosome 5"/>
</dbReference>
<keyword evidence="3" id="KW-1185">Reference proteome</keyword>
<protein>
    <submittedName>
        <fullName evidence="2">Uncharacterized protein</fullName>
    </submittedName>
</protein>
<feature type="region of interest" description="Disordered" evidence="1">
    <location>
        <begin position="80"/>
        <end position="117"/>
    </location>
</feature>
<evidence type="ECO:0000256" key="1">
    <source>
        <dbReference type="SAM" id="MobiDB-lite"/>
    </source>
</evidence>
<reference evidence="2" key="1">
    <citation type="submission" date="2023-04" db="EMBL/GenBank/DDBJ databases">
        <authorList>
            <consortium name="ELIXIR-Norway"/>
        </authorList>
    </citation>
    <scope>NUCLEOTIDE SEQUENCE [LARGE SCALE GENOMIC DNA]</scope>
</reference>
<name>A0ABN8ZQ01_RANTA</name>